<reference evidence="3" key="2">
    <citation type="journal article" date="2008" name="Nucleic Acids Res.">
        <title>The rice annotation project database (RAP-DB): 2008 update.</title>
        <authorList>
            <consortium name="The rice annotation project (RAP)"/>
        </authorList>
    </citation>
    <scope>GENOME REANNOTATION</scope>
    <source>
        <strain evidence="3">cv. Nipponbare</strain>
    </source>
</reference>
<protein>
    <submittedName>
        <fullName evidence="2">Uncharacterized protein</fullName>
    </submittedName>
</protein>
<feature type="region of interest" description="Disordered" evidence="1">
    <location>
        <begin position="1"/>
        <end position="22"/>
    </location>
</feature>
<dbReference type="AlphaFoldDB" id="Q6ZEZ9"/>
<dbReference type="Proteomes" id="UP000000763">
    <property type="component" value="Chromosome 7"/>
</dbReference>
<evidence type="ECO:0000256" key="1">
    <source>
        <dbReference type="SAM" id="MobiDB-lite"/>
    </source>
</evidence>
<dbReference type="EMBL" id="AP004307">
    <property type="protein sequence ID" value="BAC83432.1"/>
    <property type="molecule type" value="Genomic_DNA"/>
</dbReference>
<feature type="region of interest" description="Disordered" evidence="1">
    <location>
        <begin position="35"/>
        <end position="71"/>
    </location>
</feature>
<evidence type="ECO:0000313" key="2">
    <source>
        <dbReference type="EMBL" id="BAC83432.1"/>
    </source>
</evidence>
<organism evidence="2 3">
    <name type="scientific">Oryza sativa subsp. japonica</name>
    <name type="common">Rice</name>
    <dbReference type="NCBI Taxonomy" id="39947"/>
    <lineage>
        <taxon>Eukaryota</taxon>
        <taxon>Viridiplantae</taxon>
        <taxon>Streptophyta</taxon>
        <taxon>Embryophyta</taxon>
        <taxon>Tracheophyta</taxon>
        <taxon>Spermatophyta</taxon>
        <taxon>Magnoliopsida</taxon>
        <taxon>Liliopsida</taxon>
        <taxon>Poales</taxon>
        <taxon>Poaceae</taxon>
        <taxon>BOP clade</taxon>
        <taxon>Oryzoideae</taxon>
        <taxon>Oryzeae</taxon>
        <taxon>Oryzinae</taxon>
        <taxon>Oryza</taxon>
        <taxon>Oryza sativa</taxon>
    </lineage>
</organism>
<name>Q6ZEZ9_ORYSJ</name>
<proteinExistence type="predicted"/>
<gene>
    <name evidence="2" type="primary">P0534H07.17</name>
</gene>
<accession>Q6ZEZ9</accession>
<evidence type="ECO:0000313" key="3">
    <source>
        <dbReference type="Proteomes" id="UP000000763"/>
    </source>
</evidence>
<reference evidence="3" key="1">
    <citation type="journal article" date="2005" name="Nature">
        <title>The map-based sequence of the rice genome.</title>
        <authorList>
            <consortium name="International rice genome sequencing project (IRGSP)"/>
            <person name="Matsumoto T."/>
            <person name="Wu J."/>
            <person name="Kanamori H."/>
            <person name="Katayose Y."/>
            <person name="Fujisawa M."/>
            <person name="Namiki N."/>
            <person name="Mizuno H."/>
            <person name="Yamamoto K."/>
            <person name="Antonio B.A."/>
            <person name="Baba T."/>
            <person name="Sakata K."/>
            <person name="Nagamura Y."/>
            <person name="Aoki H."/>
            <person name="Arikawa K."/>
            <person name="Arita K."/>
            <person name="Bito T."/>
            <person name="Chiden Y."/>
            <person name="Fujitsuka N."/>
            <person name="Fukunaka R."/>
            <person name="Hamada M."/>
            <person name="Harada C."/>
            <person name="Hayashi A."/>
            <person name="Hijishita S."/>
            <person name="Honda M."/>
            <person name="Hosokawa S."/>
            <person name="Ichikawa Y."/>
            <person name="Idonuma A."/>
            <person name="Iijima M."/>
            <person name="Ikeda M."/>
            <person name="Ikeno M."/>
            <person name="Ito K."/>
            <person name="Ito S."/>
            <person name="Ito T."/>
            <person name="Ito Y."/>
            <person name="Ito Y."/>
            <person name="Iwabuchi A."/>
            <person name="Kamiya K."/>
            <person name="Karasawa W."/>
            <person name="Kurita K."/>
            <person name="Katagiri S."/>
            <person name="Kikuta A."/>
            <person name="Kobayashi H."/>
            <person name="Kobayashi N."/>
            <person name="Machita K."/>
            <person name="Maehara T."/>
            <person name="Masukawa M."/>
            <person name="Mizubayashi T."/>
            <person name="Mukai Y."/>
            <person name="Nagasaki H."/>
            <person name="Nagata Y."/>
            <person name="Naito S."/>
            <person name="Nakashima M."/>
            <person name="Nakama Y."/>
            <person name="Nakamichi Y."/>
            <person name="Nakamura M."/>
            <person name="Meguro A."/>
            <person name="Negishi M."/>
            <person name="Ohta I."/>
            <person name="Ohta T."/>
            <person name="Okamoto M."/>
            <person name="Ono N."/>
            <person name="Saji S."/>
            <person name="Sakaguchi M."/>
            <person name="Sakai K."/>
            <person name="Shibata M."/>
            <person name="Shimokawa T."/>
            <person name="Song J."/>
            <person name="Takazaki Y."/>
            <person name="Terasawa K."/>
            <person name="Tsugane M."/>
            <person name="Tsuji K."/>
            <person name="Ueda S."/>
            <person name="Waki K."/>
            <person name="Yamagata H."/>
            <person name="Yamamoto M."/>
            <person name="Yamamoto S."/>
            <person name="Yamane H."/>
            <person name="Yoshiki S."/>
            <person name="Yoshihara R."/>
            <person name="Yukawa K."/>
            <person name="Zhong H."/>
            <person name="Yano M."/>
            <person name="Yuan Q."/>
            <person name="Ouyang S."/>
            <person name="Liu J."/>
            <person name="Jones K.M."/>
            <person name="Gansberger K."/>
            <person name="Moffat K."/>
            <person name="Hill J."/>
            <person name="Bera J."/>
            <person name="Fadrosh D."/>
            <person name="Jin S."/>
            <person name="Johri S."/>
            <person name="Kim M."/>
            <person name="Overton L."/>
            <person name="Reardon M."/>
            <person name="Tsitrin T."/>
            <person name="Vuong H."/>
            <person name="Weaver B."/>
            <person name="Ciecko A."/>
            <person name="Tallon L."/>
            <person name="Jackson J."/>
            <person name="Pai G."/>
            <person name="Aken S.V."/>
            <person name="Utterback T."/>
            <person name="Reidmuller S."/>
            <person name="Feldblyum T."/>
            <person name="Hsiao J."/>
            <person name="Zismann V."/>
            <person name="Iobst S."/>
            <person name="de Vazeille A.R."/>
            <person name="Buell C.R."/>
            <person name="Ying K."/>
            <person name="Li Y."/>
            <person name="Lu T."/>
            <person name="Huang Y."/>
            <person name="Zhao Q."/>
            <person name="Feng Q."/>
            <person name="Zhang L."/>
            <person name="Zhu J."/>
            <person name="Weng Q."/>
            <person name="Mu J."/>
            <person name="Lu Y."/>
            <person name="Fan D."/>
            <person name="Liu Y."/>
            <person name="Guan J."/>
            <person name="Zhang Y."/>
            <person name="Yu S."/>
            <person name="Liu X."/>
            <person name="Zhang Y."/>
            <person name="Hong G."/>
            <person name="Han B."/>
            <person name="Choisne N."/>
            <person name="Demange N."/>
            <person name="Orjeda G."/>
            <person name="Samain S."/>
            <person name="Cattolico L."/>
            <person name="Pelletier E."/>
            <person name="Couloux A."/>
            <person name="Segurens B."/>
            <person name="Wincker P."/>
            <person name="D'Hont A."/>
            <person name="Scarpelli C."/>
            <person name="Weissenbach J."/>
            <person name="Salanoubat M."/>
            <person name="Quetier F."/>
            <person name="Yu Y."/>
            <person name="Kim H.R."/>
            <person name="Rambo T."/>
            <person name="Currie J."/>
            <person name="Collura K."/>
            <person name="Luo M."/>
            <person name="Yang T."/>
            <person name="Ammiraju J.S.S."/>
            <person name="Engler F."/>
            <person name="Soderlund C."/>
            <person name="Wing R.A."/>
            <person name="Palmer L.E."/>
            <person name="de la Bastide M."/>
            <person name="Spiegel L."/>
            <person name="Nascimento L."/>
            <person name="Zutavern T."/>
            <person name="O'Shaughnessy A."/>
            <person name="Dike S."/>
            <person name="Dedhia N."/>
            <person name="Preston R."/>
            <person name="Balija V."/>
            <person name="McCombie W.R."/>
            <person name="Chow T."/>
            <person name="Chen H."/>
            <person name="Chung M."/>
            <person name="Chen C."/>
            <person name="Shaw J."/>
            <person name="Wu H."/>
            <person name="Hsiao K."/>
            <person name="Chao Y."/>
            <person name="Chu M."/>
            <person name="Cheng C."/>
            <person name="Hour A."/>
            <person name="Lee P."/>
            <person name="Lin S."/>
            <person name="Lin Y."/>
            <person name="Liou J."/>
            <person name="Liu S."/>
            <person name="Hsing Y."/>
            <person name="Raghuvanshi S."/>
            <person name="Mohanty A."/>
            <person name="Bharti A.K."/>
            <person name="Gaur A."/>
            <person name="Gupta V."/>
            <person name="Kumar D."/>
            <person name="Ravi V."/>
            <person name="Vij S."/>
            <person name="Kapur A."/>
            <person name="Khurana P."/>
            <person name="Khurana P."/>
            <person name="Khurana J.P."/>
            <person name="Tyagi A.K."/>
            <person name="Gaikwad K."/>
            <person name="Singh A."/>
            <person name="Dalal V."/>
            <person name="Srivastava S."/>
            <person name="Dixit A."/>
            <person name="Pal A.K."/>
            <person name="Ghazi I.A."/>
            <person name="Yadav M."/>
            <person name="Pandit A."/>
            <person name="Bhargava A."/>
            <person name="Sureshbabu K."/>
            <person name="Batra K."/>
            <person name="Sharma T.R."/>
            <person name="Mohapatra T."/>
            <person name="Singh N.K."/>
            <person name="Messing J."/>
            <person name="Nelson A.B."/>
            <person name="Fuks G."/>
            <person name="Kavchok S."/>
            <person name="Keizer G."/>
            <person name="Linton E."/>
            <person name="Llaca V."/>
            <person name="Song R."/>
            <person name="Tanyolac B."/>
            <person name="Young S."/>
            <person name="Ho-Il K."/>
            <person name="Hahn J.H."/>
            <person name="Sangsakoo G."/>
            <person name="Vanavichit A."/>
            <person name="de Mattos Luiz.A.T."/>
            <person name="Zimmer P.D."/>
            <person name="Malone G."/>
            <person name="Dellagostin O."/>
            <person name="de Oliveira A.C."/>
            <person name="Bevan M."/>
            <person name="Bancroft I."/>
            <person name="Minx P."/>
            <person name="Cordum H."/>
            <person name="Wilson R."/>
            <person name="Cheng Z."/>
            <person name="Jin W."/>
            <person name="Jiang J."/>
            <person name="Leong S.A."/>
            <person name="Iwama H."/>
            <person name="Gojobori T."/>
            <person name="Itoh T."/>
            <person name="Niimura Y."/>
            <person name="Fujii Y."/>
            <person name="Habara T."/>
            <person name="Sakai H."/>
            <person name="Sato Y."/>
            <person name="Wilson G."/>
            <person name="Kumar K."/>
            <person name="McCouch S."/>
            <person name="Juretic N."/>
            <person name="Hoen D."/>
            <person name="Wright S."/>
            <person name="Bruskiewich R."/>
            <person name="Bureau T."/>
            <person name="Miyao A."/>
            <person name="Hirochika H."/>
            <person name="Nishikawa T."/>
            <person name="Kadowaki K."/>
            <person name="Sugiura M."/>
            <person name="Burr B."/>
            <person name="Sasaki T."/>
        </authorList>
    </citation>
    <scope>NUCLEOTIDE SEQUENCE [LARGE SCALE GENOMIC DNA]</scope>
    <source>
        <strain evidence="3">cv. Nipponbare</strain>
    </source>
</reference>
<sequence length="135" mass="14685">MLPTMQQDLVGPTLQRPSQLAARFPRAPSLPSILTAVTAPAAPPMRAPPHRNLPNHVAPHHRKADTWRAGSDQIAPAQQGVAILSCNACAVSATDMWARNRWDPHVSETYCRCSTAVDLHPQASGRQKRDATREG</sequence>